<dbReference type="OrthoDB" id="9771198at2"/>
<accession>A0A1W2EHU3</accession>
<feature type="transmembrane region" description="Helical" evidence="5">
    <location>
        <begin position="199"/>
        <end position="227"/>
    </location>
</feature>
<dbReference type="STRING" id="112901.SAMN04488500_12433"/>
<organism evidence="7 8">
    <name type="scientific">Sporomusa malonica</name>
    <dbReference type="NCBI Taxonomy" id="112901"/>
    <lineage>
        <taxon>Bacteria</taxon>
        <taxon>Bacillati</taxon>
        <taxon>Bacillota</taxon>
        <taxon>Negativicutes</taxon>
        <taxon>Selenomonadales</taxon>
        <taxon>Sporomusaceae</taxon>
        <taxon>Sporomusa</taxon>
    </lineage>
</organism>
<feature type="transmembrane region" description="Helical" evidence="5">
    <location>
        <begin position="71"/>
        <end position="89"/>
    </location>
</feature>
<dbReference type="InterPro" id="IPR036513">
    <property type="entry name" value="STAS_dom_sf"/>
</dbReference>
<dbReference type="InterPro" id="IPR001902">
    <property type="entry name" value="SLC26A/SulP_fam"/>
</dbReference>
<feature type="transmembrane region" description="Helical" evidence="5">
    <location>
        <begin position="379"/>
        <end position="407"/>
    </location>
</feature>
<dbReference type="Pfam" id="PF00916">
    <property type="entry name" value="Sulfate_transp"/>
    <property type="match status" value="1"/>
</dbReference>
<evidence type="ECO:0000256" key="5">
    <source>
        <dbReference type="SAM" id="Phobius"/>
    </source>
</evidence>
<proteinExistence type="predicted"/>
<dbReference type="RefSeq" id="WP_084577861.1">
    <property type="nucleotide sequence ID" value="NZ_CP155572.1"/>
</dbReference>
<dbReference type="InterPro" id="IPR011547">
    <property type="entry name" value="SLC26A/SulP_dom"/>
</dbReference>
<evidence type="ECO:0000256" key="2">
    <source>
        <dbReference type="ARBA" id="ARBA00022692"/>
    </source>
</evidence>
<keyword evidence="3 5" id="KW-1133">Transmembrane helix</keyword>
<feature type="transmembrane region" description="Helical" evidence="5">
    <location>
        <begin position="170"/>
        <end position="187"/>
    </location>
</feature>
<keyword evidence="4 5" id="KW-0472">Membrane</keyword>
<sequence length="581" mass="62321">MLRPLKVPLKRYCYSSRFQKDLMSGLTVGVISLPLAMAFAIASGVKPEYGIYTTIIASVLASLFGGSRYQVTGPTGAFIPILLSIVLTYGYENLLIAGLMAGIILVVMGLLKMGTLIKFIPRPVTIGFTAGIAVNIFTGQIANFLGLVGLARHEGFIDSMREILLHLDTVNLYSILTAALCLAIILVTPRFFPRVPGSLVGLLASTALAALAYPGQVTTISTAFGGIPDSLPQFSLPVITLEKLQQLARPAFTIAMLGAIESLLSAVVADGMTGTRHNSNRELIGQGIANIVTPLFGGIPATGAIARTATNIKSGAVTRYSVVLSALFVLATLIVLAPYAGAIPLASMAPVLMIVAYNMSEHHAFIAILKTRSNSAGVLVVTFLLTVLANLTVAVEVGLLLAMVIFVKRMSDILVVTKVLPDPENHLARVGAQDRLDSHDCSQISIFSIEGPLFFGAAQMFSQSIIDTIQYNPKVVILRLSKVPFMDLTGEDHLRTIVNSLQKRGVMVLISGLNEQPEKTLHMTGLYETIGRNHFFPHTEHAISYALKHTDTEGCLRCRDRIFHRCIAEREAAAATEGIPA</sequence>
<feature type="transmembrane region" description="Helical" evidence="5">
    <location>
        <begin position="126"/>
        <end position="150"/>
    </location>
</feature>
<dbReference type="Proteomes" id="UP000192738">
    <property type="component" value="Unassembled WGS sequence"/>
</dbReference>
<dbReference type="EMBL" id="FWXI01000024">
    <property type="protein sequence ID" value="SMD09022.1"/>
    <property type="molecule type" value="Genomic_DNA"/>
</dbReference>
<dbReference type="GO" id="GO:0055085">
    <property type="term" value="P:transmembrane transport"/>
    <property type="evidence" value="ECO:0007669"/>
    <property type="project" value="InterPro"/>
</dbReference>
<protein>
    <submittedName>
        <fullName evidence="7">Sulfate permease, SulP family</fullName>
    </submittedName>
</protein>
<dbReference type="Gene3D" id="3.30.750.24">
    <property type="entry name" value="STAS domain"/>
    <property type="match status" value="1"/>
</dbReference>
<dbReference type="PANTHER" id="PTHR11814">
    <property type="entry name" value="SULFATE TRANSPORTER"/>
    <property type="match status" value="1"/>
</dbReference>
<name>A0A1W2EHU3_9FIRM</name>
<feature type="transmembrane region" description="Helical" evidence="5">
    <location>
        <begin position="21"/>
        <end position="43"/>
    </location>
</feature>
<evidence type="ECO:0000259" key="6">
    <source>
        <dbReference type="PROSITE" id="PS50801"/>
    </source>
</evidence>
<evidence type="ECO:0000313" key="7">
    <source>
        <dbReference type="EMBL" id="SMD09022.1"/>
    </source>
</evidence>
<dbReference type="SUPFAM" id="SSF52091">
    <property type="entry name" value="SpoIIaa-like"/>
    <property type="match status" value="1"/>
</dbReference>
<keyword evidence="2 5" id="KW-0812">Transmembrane</keyword>
<dbReference type="CDD" id="cd07042">
    <property type="entry name" value="STAS_SulP_like_sulfate_transporter"/>
    <property type="match status" value="1"/>
</dbReference>
<evidence type="ECO:0000256" key="1">
    <source>
        <dbReference type="ARBA" id="ARBA00004141"/>
    </source>
</evidence>
<dbReference type="GO" id="GO:0016020">
    <property type="term" value="C:membrane"/>
    <property type="evidence" value="ECO:0007669"/>
    <property type="project" value="UniProtKB-SubCell"/>
</dbReference>
<evidence type="ECO:0000256" key="3">
    <source>
        <dbReference type="ARBA" id="ARBA00022989"/>
    </source>
</evidence>
<dbReference type="Pfam" id="PF01740">
    <property type="entry name" value="STAS"/>
    <property type="match status" value="1"/>
</dbReference>
<evidence type="ECO:0000256" key="4">
    <source>
        <dbReference type="ARBA" id="ARBA00023136"/>
    </source>
</evidence>
<feature type="transmembrane region" description="Helical" evidence="5">
    <location>
        <begin position="247"/>
        <end position="269"/>
    </location>
</feature>
<dbReference type="PROSITE" id="PS50801">
    <property type="entry name" value="STAS"/>
    <property type="match status" value="1"/>
</dbReference>
<dbReference type="AlphaFoldDB" id="A0A1W2EHU3"/>
<evidence type="ECO:0000313" key="8">
    <source>
        <dbReference type="Proteomes" id="UP000192738"/>
    </source>
</evidence>
<feature type="transmembrane region" description="Helical" evidence="5">
    <location>
        <begin position="95"/>
        <end position="114"/>
    </location>
</feature>
<keyword evidence="8" id="KW-1185">Reference proteome</keyword>
<reference evidence="7 8" key="1">
    <citation type="submission" date="2017-04" db="EMBL/GenBank/DDBJ databases">
        <authorList>
            <person name="Afonso C.L."/>
            <person name="Miller P.J."/>
            <person name="Scott M.A."/>
            <person name="Spackman E."/>
            <person name="Goraichik I."/>
            <person name="Dimitrov K.M."/>
            <person name="Suarez D.L."/>
            <person name="Swayne D.E."/>
        </authorList>
    </citation>
    <scope>NUCLEOTIDE SEQUENCE [LARGE SCALE GENOMIC DNA]</scope>
    <source>
        <strain evidence="7 8">DSM 5090</strain>
    </source>
</reference>
<gene>
    <name evidence="7" type="ORF">SAMN04488500_12433</name>
</gene>
<comment type="subcellular location">
    <subcellularLocation>
        <location evidence="1">Membrane</location>
        <topology evidence="1">Multi-pass membrane protein</topology>
    </subcellularLocation>
</comment>
<dbReference type="InterPro" id="IPR002645">
    <property type="entry name" value="STAS_dom"/>
</dbReference>
<feature type="domain" description="STAS" evidence="6">
    <location>
        <begin position="444"/>
        <end position="546"/>
    </location>
</feature>